<evidence type="ECO:0000256" key="4">
    <source>
        <dbReference type="ARBA" id="ARBA00023163"/>
    </source>
</evidence>
<gene>
    <name evidence="6" type="ORF">ACE41H_02715</name>
</gene>
<dbReference type="CDD" id="cd05466">
    <property type="entry name" value="PBP2_LTTR_substrate"/>
    <property type="match status" value="1"/>
</dbReference>
<evidence type="ECO:0000256" key="3">
    <source>
        <dbReference type="ARBA" id="ARBA00023125"/>
    </source>
</evidence>
<dbReference type="InterPro" id="IPR000847">
    <property type="entry name" value="LysR_HTH_N"/>
</dbReference>
<dbReference type="InterPro" id="IPR036388">
    <property type="entry name" value="WH-like_DNA-bd_sf"/>
</dbReference>
<dbReference type="PANTHER" id="PTHR30126:SF40">
    <property type="entry name" value="HTH-TYPE TRANSCRIPTIONAL REGULATOR GLTR"/>
    <property type="match status" value="1"/>
</dbReference>
<dbReference type="Proteomes" id="UP001580346">
    <property type="component" value="Unassembled WGS sequence"/>
</dbReference>
<keyword evidence="4" id="KW-0804">Transcription</keyword>
<feature type="domain" description="HTH lysR-type" evidence="5">
    <location>
        <begin position="1"/>
        <end position="58"/>
    </location>
</feature>
<evidence type="ECO:0000313" key="6">
    <source>
        <dbReference type="EMBL" id="MFB5265701.1"/>
    </source>
</evidence>
<comment type="caution">
    <text evidence="6">The sequence shown here is derived from an EMBL/GenBank/DDBJ whole genome shotgun (WGS) entry which is preliminary data.</text>
</comment>
<dbReference type="Gene3D" id="3.40.190.290">
    <property type="match status" value="1"/>
</dbReference>
<dbReference type="SUPFAM" id="SSF53850">
    <property type="entry name" value="Periplasmic binding protein-like II"/>
    <property type="match status" value="1"/>
</dbReference>
<dbReference type="Pfam" id="PF03466">
    <property type="entry name" value="LysR_substrate"/>
    <property type="match status" value="1"/>
</dbReference>
<dbReference type="SUPFAM" id="SSF46785">
    <property type="entry name" value="Winged helix' DNA-binding domain"/>
    <property type="match status" value="1"/>
</dbReference>
<dbReference type="InterPro" id="IPR005119">
    <property type="entry name" value="LysR_subst-bd"/>
</dbReference>
<dbReference type="PANTHER" id="PTHR30126">
    <property type="entry name" value="HTH-TYPE TRANSCRIPTIONAL REGULATOR"/>
    <property type="match status" value="1"/>
</dbReference>
<evidence type="ECO:0000313" key="7">
    <source>
        <dbReference type="Proteomes" id="UP001580346"/>
    </source>
</evidence>
<dbReference type="Gene3D" id="1.10.10.10">
    <property type="entry name" value="Winged helix-like DNA-binding domain superfamily/Winged helix DNA-binding domain"/>
    <property type="match status" value="1"/>
</dbReference>
<organism evidence="6 7">
    <name type="scientific">Paenibacillus enshidis</name>
    <dbReference type="NCBI Taxonomy" id="1458439"/>
    <lineage>
        <taxon>Bacteria</taxon>
        <taxon>Bacillati</taxon>
        <taxon>Bacillota</taxon>
        <taxon>Bacilli</taxon>
        <taxon>Bacillales</taxon>
        <taxon>Paenibacillaceae</taxon>
        <taxon>Paenibacillus</taxon>
    </lineage>
</organism>
<evidence type="ECO:0000256" key="2">
    <source>
        <dbReference type="ARBA" id="ARBA00023015"/>
    </source>
</evidence>
<dbReference type="PRINTS" id="PR00039">
    <property type="entry name" value="HTHLYSR"/>
</dbReference>
<dbReference type="EMBL" id="JBHHMI010000002">
    <property type="protein sequence ID" value="MFB5265701.1"/>
    <property type="molecule type" value="Genomic_DNA"/>
</dbReference>
<dbReference type="RefSeq" id="WP_375353214.1">
    <property type="nucleotide sequence ID" value="NZ_JBHHMI010000002.1"/>
</dbReference>
<keyword evidence="2" id="KW-0805">Transcription regulation</keyword>
<proteinExistence type="inferred from homology"/>
<protein>
    <submittedName>
        <fullName evidence="6">LysR family transcriptional regulator</fullName>
    </submittedName>
</protein>
<evidence type="ECO:0000259" key="5">
    <source>
        <dbReference type="PROSITE" id="PS50931"/>
    </source>
</evidence>
<accession>A0ABV5ANE5</accession>
<comment type="similarity">
    <text evidence="1">Belongs to the LysR transcriptional regulatory family.</text>
</comment>
<reference evidence="6 7" key="1">
    <citation type="submission" date="2024-09" db="EMBL/GenBank/DDBJ databases">
        <title>Paenibacillus zeirhizospherea sp. nov., isolated from surface of the maize (Zea mays) roots in a horticulture field, Hungary.</title>
        <authorList>
            <person name="Marton D."/>
            <person name="Farkas M."/>
            <person name="Bedics A."/>
            <person name="Toth E."/>
            <person name="Tancsics A."/>
            <person name="Boka K."/>
            <person name="Maroti G."/>
            <person name="Kriszt B."/>
            <person name="Cserhati M."/>
        </authorList>
    </citation>
    <scope>NUCLEOTIDE SEQUENCE [LARGE SCALE GENOMIC DNA]</scope>
    <source>
        <strain evidence="6 7">KCTC 33519</strain>
    </source>
</reference>
<name>A0ABV5ANE5_9BACL</name>
<keyword evidence="7" id="KW-1185">Reference proteome</keyword>
<dbReference type="InterPro" id="IPR036390">
    <property type="entry name" value="WH_DNA-bd_sf"/>
</dbReference>
<dbReference type="Pfam" id="PF00126">
    <property type="entry name" value="HTH_1"/>
    <property type="match status" value="1"/>
</dbReference>
<evidence type="ECO:0000256" key="1">
    <source>
        <dbReference type="ARBA" id="ARBA00009437"/>
    </source>
</evidence>
<keyword evidence="3" id="KW-0238">DNA-binding</keyword>
<sequence length="301" mass="34173">MNIENIEAFVYVYHYGSFNKAAEILFLSQPSVTARIQTLERELDCRLFDRLGKQVQLTEKGRQFLPYAQQLLQIYQKGKQHIQKQGTIPNELRIGCTVSVSNYIIPELLPKLKAEYPGLQIKVTTAGTDDIAAKVLNRELDIGFVRGISHPYLRSVKYYEDPIRLYTSTDHPLARMGEVSLDRIADEPFVFFECGALDWLRIHRVFQTLNKPPVIHIHTDNAETAKQLVLNKAGICFLPGVCARKEVREGLLSPIDVAEVTGVALQTNVISLNGEHSEIVQYIISNRFFQDEMREISAIKG</sequence>
<dbReference type="PROSITE" id="PS50931">
    <property type="entry name" value="HTH_LYSR"/>
    <property type="match status" value="1"/>
</dbReference>